<evidence type="ECO:0000256" key="1">
    <source>
        <dbReference type="SAM" id="SignalP"/>
    </source>
</evidence>
<feature type="signal peptide" evidence="1">
    <location>
        <begin position="1"/>
        <end position="19"/>
    </location>
</feature>
<dbReference type="PROSITE" id="PS51257">
    <property type="entry name" value="PROKAR_LIPOPROTEIN"/>
    <property type="match status" value="1"/>
</dbReference>
<name>A0ABV7JPL2_9SPHI</name>
<comment type="caution">
    <text evidence="3">The sequence shown here is derived from an EMBL/GenBank/DDBJ whole genome shotgun (WGS) entry which is preliminary data.</text>
</comment>
<reference evidence="4" key="1">
    <citation type="journal article" date="2019" name="Int. J. Syst. Evol. Microbiol.">
        <title>The Global Catalogue of Microorganisms (GCM) 10K type strain sequencing project: providing services to taxonomists for standard genome sequencing and annotation.</title>
        <authorList>
            <consortium name="The Broad Institute Genomics Platform"/>
            <consortium name="The Broad Institute Genome Sequencing Center for Infectious Disease"/>
            <person name="Wu L."/>
            <person name="Ma J."/>
        </authorList>
    </citation>
    <scope>NUCLEOTIDE SEQUENCE [LARGE SCALE GENOMIC DNA]</scope>
    <source>
        <strain evidence="4">KCTC 52416</strain>
    </source>
</reference>
<keyword evidence="1" id="KW-0732">Signal</keyword>
<feature type="chain" id="PRO_5046949055" evidence="1">
    <location>
        <begin position="20"/>
        <end position="511"/>
    </location>
</feature>
<keyword evidence="4" id="KW-1185">Reference proteome</keyword>
<dbReference type="Pfam" id="PF18942">
    <property type="entry name" value="DUF5689"/>
    <property type="match status" value="1"/>
</dbReference>
<dbReference type="RefSeq" id="WP_379023732.1">
    <property type="nucleotide sequence ID" value="NZ_JBHRTA010000038.1"/>
</dbReference>
<accession>A0ABV7JPL2</accession>
<evidence type="ECO:0000313" key="3">
    <source>
        <dbReference type="EMBL" id="MFC3198763.1"/>
    </source>
</evidence>
<gene>
    <name evidence="3" type="ORF">ACFOET_14165</name>
</gene>
<dbReference type="Proteomes" id="UP001595526">
    <property type="component" value="Unassembled WGS sequence"/>
</dbReference>
<organism evidence="3 4">
    <name type="scientific">Parapedobacter deserti</name>
    <dbReference type="NCBI Taxonomy" id="1912957"/>
    <lineage>
        <taxon>Bacteria</taxon>
        <taxon>Pseudomonadati</taxon>
        <taxon>Bacteroidota</taxon>
        <taxon>Sphingobacteriia</taxon>
        <taxon>Sphingobacteriales</taxon>
        <taxon>Sphingobacteriaceae</taxon>
        <taxon>Parapedobacter</taxon>
    </lineage>
</organism>
<feature type="domain" description="DUF5689" evidence="2">
    <location>
        <begin position="36"/>
        <end position="143"/>
    </location>
</feature>
<proteinExistence type="predicted"/>
<evidence type="ECO:0000259" key="2">
    <source>
        <dbReference type="Pfam" id="PF18942"/>
    </source>
</evidence>
<dbReference type="InterPro" id="IPR043744">
    <property type="entry name" value="DUF5689"/>
</dbReference>
<evidence type="ECO:0000313" key="4">
    <source>
        <dbReference type="Proteomes" id="UP001595526"/>
    </source>
</evidence>
<dbReference type="EMBL" id="JBHRTA010000038">
    <property type="protein sequence ID" value="MFC3198763.1"/>
    <property type="molecule type" value="Genomic_DNA"/>
</dbReference>
<sequence length="511" mass="55348">MKSTINKLLTLFAASVTLAGCYKTELNYPGGVVSPYIAIYDVRNLYKGAPLTLDQNKLGGSAKIACVVVSDHRAGNLPQGLLIVQNKPRLDFLRGLAVSIGDAAGNYLPGDSLVIDLVGSRMERVDGILQVTNITTDKIEKVDSGKPVPVSRVNIDQILANPGDYESTLLAIVKGGFLYEPQPGQVLEGEQQVTDGFGVLDVVTASESSLAGLPQYKMANYYGIIFSKEEEGQLIPYHKLRSEDDLVELTSVYKTPRIIISGWINDPAGTDANYEYIQFLATEDIDFSETPFSVVTTNNANAAAPTGFPVNGWATGQVRTYKFNITSGRAEKGTFFYVGGTRKMINGPNSTSIADANWVTAHPYNTQDGHDFGSATTNLLANSGNAYGVAVFEGTTVTRESIPEDVMFAATGGSLVGNGYGYRICNNDYYDIINPLSATLVEQPFYRSGTNLSAMAHNTPANVGFFNIFGGEFDLRLGRWTKARSQHARLLTKESALEEIEDPEMVTQLVD</sequence>
<protein>
    <submittedName>
        <fullName evidence="3">DUF5689 domain-containing protein</fullName>
    </submittedName>
</protein>